<feature type="region of interest" description="Disordered" evidence="1">
    <location>
        <begin position="1"/>
        <end position="29"/>
    </location>
</feature>
<reference evidence="2" key="1">
    <citation type="journal article" date="2020" name="Phytopathology">
        <title>Genome Sequence Resources of Colletotrichum truncatum, C. plurivorum, C. musicola, and C. sojae: Four Species Pathogenic to Soybean (Glycine max).</title>
        <authorList>
            <person name="Rogerio F."/>
            <person name="Boufleur T.R."/>
            <person name="Ciampi-Guillardi M."/>
            <person name="Sukno S.A."/>
            <person name="Thon M.R."/>
            <person name="Massola Junior N.S."/>
            <person name="Baroncelli R."/>
        </authorList>
    </citation>
    <scope>NUCLEOTIDE SEQUENCE</scope>
    <source>
        <strain evidence="2">LFN0074</strain>
    </source>
</reference>
<comment type="caution">
    <text evidence="2">The sequence shown here is derived from an EMBL/GenBank/DDBJ whole genome shotgun (WGS) entry which is preliminary data.</text>
</comment>
<gene>
    <name evidence="2" type="ORF">CMUS01_09170</name>
</gene>
<evidence type="ECO:0000313" key="2">
    <source>
        <dbReference type="EMBL" id="KAF6827081.1"/>
    </source>
</evidence>
<sequence>MPCHASRPDMEGDNNNDKASGPAVAAAADAAGVRHRGDLWGRMEHASLQVDTWLDRRRGSAPRMREVTQSG</sequence>
<protein>
    <submittedName>
        <fullName evidence="2">Uncharacterized protein</fullName>
    </submittedName>
</protein>
<proteinExistence type="predicted"/>
<feature type="compositionally biased region" description="Low complexity" evidence="1">
    <location>
        <begin position="19"/>
        <end position="29"/>
    </location>
</feature>
<name>A0A8H6KAE8_9PEZI</name>
<evidence type="ECO:0000313" key="3">
    <source>
        <dbReference type="Proteomes" id="UP000639643"/>
    </source>
</evidence>
<accession>A0A8H6KAE8</accession>
<organism evidence="2 3">
    <name type="scientific">Colletotrichum musicola</name>
    <dbReference type="NCBI Taxonomy" id="2175873"/>
    <lineage>
        <taxon>Eukaryota</taxon>
        <taxon>Fungi</taxon>
        <taxon>Dikarya</taxon>
        <taxon>Ascomycota</taxon>
        <taxon>Pezizomycotina</taxon>
        <taxon>Sordariomycetes</taxon>
        <taxon>Hypocreomycetidae</taxon>
        <taxon>Glomerellales</taxon>
        <taxon>Glomerellaceae</taxon>
        <taxon>Colletotrichum</taxon>
        <taxon>Colletotrichum orchidearum species complex</taxon>
    </lineage>
</organism>
<feature type="compositionally biased region" description="Basic and acidic residues" evidence="1">
    <location>
        <begin position="1"/>
        <end position="10"/>
    </location>
</feature>
<dbReference type="EMBL" id="WIGM01000380">
    <property type="protein sequence ID" value="KAF6827081.1"/>
    <property type="molecule type" value="Genomic_DNA"/>
</dbReference>
<dbReference type="AlphaFoldDB" id="A0A8H6KAE8"/>
<evidence type="ECO:0000256" key="1">
    <source>
        <dbReference type="SAM" id="MobiDB-lite"/>
    </source>
</evidence>
<keyword evidence="3" id="KW-1185">Reference proteome</keyword>
<dbReference type="Proteomes" id="UP000639643">
    <property type="component" value="Unassembled WGS sequence"/>
</dbReference>